<name>A0AC60VYM7_9ARCH</name>
<protein>
    <submittedName>
        <fullName evidence="1">Uncharacterized protein</fullName>
    </submittedName>
</protein>
<evidence type="ECO:0000313" key="1">
    <source>
        <dbReference type="EMBL" id="MBA4452467.1"/>
    </source>
</evidence>
<evidence type="ECO:0000313" key="2">
    <source>
        <dbReference type="Proteomes" id="UP000559653"/>
    </source>
</evidence>
<dbReference type="Proteomes" id="UP000559653">
    <property type="component" value="Unassembled WGS sequence"/>
</dbReference>
<reference evidence="1 2" key="1">
    <citation type="journal article" date="2020" name="Appl. Environ. Microbiol.">
        <title>Genomic Characteristics of a Novel Species of Ammonia-Oxidizing Archaea from the Jiulong River Estuary.</title>
        <authorList>
            <person name="Zou D."/>
            <person name="Wan R."/>
            <person name="Han L."/>
            <person name="Xu M.N."/>
            <person name="Liu Y."/>
            <person name="Liu H."/>
            <person name="Kao S.J."/>
            <person name="Li M."/>
        </authorList>
    </citation>
    <scope>NUCLEOTIDE SEQUENCE [LARGE SCALE GENOMIC DNA]</scope>
    <source>
        <strain evidence="1">W1bin1</strain>
    </source>
</reference>
<dbReference type="EMBL" id="JACEMZ010000025">
    <property type="protein sequence ID" value="MBA4452467.1"/>
    <property type="molecule type" value="Genomic_DNA"/>
</dbReference>
<gene>
    <name evidence="1" type="ORF">H2B03_04750</name>
</gene>
<comment type="caution">
    <text evidence="1">The sequence shown here is derived from an EMBL/GenBank/DDBJ whole genome shotgun (WGS) entry which is preliminary data.</text>
</comment>
<sequence length="69" mass="7839">MDIYSSKFALIIMAILIVILVLQVMNNAGNGTKIDSQTCELYIEDSQFGGKKYLDEYDQKCLDFKNLNP</sequence>
<organism evidence="1 2">
    <name type="scientific">Candidatus Nitrosomaritimum aestuariumsis</name>
    <dbReference type="NCBI Taxonomy" id="3342354"/>
    <lineage>
        <taxon>Archaea</taxon>
        <taxon>Nitrososphaerota</taxon>
        <taxon>Nitrososphaeria</taxon>
        <taxon>Nitrosopumilales</taxon>
        <taxon>Nitrosopumilaceae</taxon>
        <taxon>Candidatus Nitrosomaritimum</taxon>
    </lineage>
</organism>
<proteinExistence type="predicted"/>
<accession>A0AC60VYM7</accession>